<proteinExistence type="predicted"/>
<evidence type="ECO:0000256" key="1">
    <source>
        <dbReference type="SAM" id="Phobius"/>
    </source>
</evidence>
<keyword evidence="1" id="KW-0472">Membrane</keyword>
<keyword evidence="1" id="KW-1133">Transmembrane helix</keyword>
<feature type="transmembrane region" description="Helical" evidence="1">
    <location>
        <begin position="46"/>
        <end position="65"/>
    </location>
</feature>
<dbReference type="OrthoDB" id="10635848at2759"/>
<feature type="transmembrane region" description="Helical" evidence="1">
    <location>
        <begin position="20"/>
        <end position="39"/>
    </location>
</feature>
<dbReference type="AlphaFoldDB" id="A0A238BUH7"/>
<keyword evidence="3" id="KW-1185">Reference proteome</keyword>
<accession>A0A238BUH7</accession>
<reference evidence="2 3" key="1">
    <citation type="submission" date="2015-12" db="EMBL/GenBank/DDBJ databases">
        <title>Draft genome of the nematode, Onchocerca flexuosa.</title>
        <authorList>
            <person name="Mitreva M."/>
        </authorList>
    </citation>
    <scope>NUCLEOTIDE SEQUENCE [LARGE SCALE GENOMIC DNA]</scope>
    <source>
        <strain evidence="2">Red Deer</strain>
    </source>
</reference>
<evidence type="ECO:0000313" key="2">
    <source>
        <dbReference type="EMBL" id="OZC08340.1"/>
    </source>
</evidence>
<dbReference type="Proteomes" id="UP000242913">
    <property type="component" value="Unassembled WGS sequence"/>
</dbReference>
<gene>
    <name evidence="2" type="ORF">X798_04693</name>
</gene>
<sequence>MLDSRHLDLDLFQIDRTFAESFWSIPIIFHLFGTALVLLHPETRILAWIFFRETFVFLLATIILIEQLANNVMVEAVKRSMTSKSSTTTANISDIRSHSVTILDVGEPLQWDEILIAILLSAIALTLFITGMYMVDRIQHGKDRLFRKYIDQQKRFRKSTIIDKIMLYFIEQKCQLL</sequence>
<dbReference type="EMBL" id="KZ270010">
    <property type="protein sequence ID" value="OZC08340.1"/>
    <property type="molecule type" value="Genomic_DNA"/>
</dbReference>
<keyword evidence="1" id="KW-0812">Transmembrane</keyword>
<organism evidence="2 3">
    <name type="scientific">Onchocerca flexuosa</name>
    <dbReference type="NCBI Taxonomy" id="387005"/>
    <lineage>
        <taxon>Eukaryota</taxon>
        <taxon>Metazoa</taxon>
        <taxon>Ecdysozoa</taxon>
        <taxon>Nematoda</taxon>
        <taxon>Chromadorea</taxon>
        <taxon>Rhabditida</taxon>
        <taxon>Spirurina</taxon>
        <taxon>Spiruromorpha</taxon>
        <taxon>Filarioidea</taxon>
        <taxon>Onchocercidae</taxon>
        <taxon>Onchocerca</taxon>
    </lineage>
</organism>
<feature type="transmembrane region" description="Helical" evidence="1">
    <location>
        <begin position="114"/>
        <end position="135"/>
    </location>
</feature>
<protein>
    <submittedName>
        <fullName evidence="2">Uncharacterized protein</fullName>
    </submittedName>
</protein>
<name>A0A238BUH7_9BILA</name>
<evidence type="ECO:0000313" key="3">
    <source>
        <dbReference type="Proteomes" id="UP000242913"/>
    </source>
</evidence>